<sequence>MRRFLVKPPVVLGARLISIPWKSQLPSINEPHWQLIGQVVTELARTYDTGKVAFDECCSAREQLESIMQAMGYDMSIYIFGGLVTTGLFEVGGDVDFVGILDVEPEFEEAGEIVRRATRELRRLGIRARAYPKARVPVIKADRVSRSLPGSPFHNLSCDGIFQFSRQLRASEAETFEKRLIGNYNALSVEWNSSYQFATVQFATTSSLIYALANLKAHDEVEVPLRLPVDAHHGPELYRFPFDFCLSSMGLRNSHLLGEALEQHTYSRHLLLVLKKWGRASGIINSIDGLLASYALTVMLVHFLSVVQAISKISAEKIAIGPNDLNPNPKYRPLAEMVPEAMPEVGYLFAAFLEYYGTIFNYADSVVCTTNTNLAKATMHWDKPDTAVGKPPFFHFAIKDPYGLDNIARNLDLESTTFVREAHKMAFETVLDGLRNPALVLTMLTKEPPKPSREVRSLSDRGIYSETVSPDQLEARHALNKLRFHQRKRSMEALGEQAVKNYNNQTKASDVTKNVLGWIRRDSGL</sequence>
<evidence type="ECO:0000256" key="3">
    <source>
        <dbReference type="ARBA" id="ARBA00012472"/>
    </source>
</evidence>
<dbReference type="GO" id="GO:0050265">
    <property type="term" value="F:RNA uridylyltransferase activity"/>
    <property type="evidence" value="ECO:0007669"/>
    <property type="project" value="UniProtKB-EC"/>
</dbReference>
<evidence type="ECO:0000256" key="6">
    <source>
        <dbReference type="ARBA" id="ARBA00022842"/>
    </source>
</evidence>
<dbReference type="PANTHER" id="PTHR12271:SF36">
    <property type="entry name" value="PAP-ASSOCIATED DOMAIN-CONTAINING PROTEIN"/>
    <property type="match status" value="1"/>
</dbReference>
<keyword evidence="10" id="KW-1185">Reference proteome</keyword>
<evidence type="ECO:0000256" key="5">
    <source>
        <dbReference type="ARBA" id="ARBA00022723"/>
    </source>
</evidence>
<evidence type="ECO:0000259" key="8">
    <source>
        <dbReference type="Pfam" id="PF03828"/>
    </source>
</evidence>
<evidence type="ECO:0000256" key="1">
    <source>
        <dbReference type="ARBA" id="ARBA00001936"/>
    </source>
</evidence>
<comment type="cofactor">
    <cofactor evidence="1">
        <name>Mn(2+)</name>
        <dbReference type="ChEBI" id="CHEBI:29035"/>
    </cofactor>
</comment>
<dbReference type="GO" id="GO:0046872">
    <property type="term" value="F:metal ion binding"/>
    <property type="evidence" value="ECO:0007669"/>
    <property type="project" value="UniProtKB-KW"/>
</dbReference>
<evidence type="ECO:0000256" key="7">
    <source>
        <dbReference type="ARBA" id="ARBA00049105"/>
    </source>
</evidence>
<dbReference type="Proteomes" id="UP000038009">
    <property type="component" value="Unassembled WGS sequence"/>
</dbReference>
<dbReference type="GO" id="GO:0005737">
    <property type="term" value="C:cytoplasm"/>
    <property type="evidence" value="ECO:0007669"/>
    <property type="project" value="UniProtKB-ARBA"/>
</dbReference>
<reference evidence="9 10" key="1">
    <citation type="journal article" date="2015" name="PLoS Pathog.">
        <title>Leptomonas seymouri: Adaptations to the Dixenous Life Cycle Analyzed by Genome Sequencing, Transcriptome Profiling and Co-infection with Leishmania donovani.</title>
        <authorList>
            <person name="Kraeva N."/>
            <person name="Butenko A."/>
            <person name="Hlavacova J."/>
            <person name="Kostygov A."/>
            <person name="Myskova J."/>
            <person name="Grybchuk D."/>
            <person name="Lestinova T."/>
            <person name="Votypka J."/>
            <person name="Volf P."/>
            <person name="Opperdoes F."/>
            <person name="Flegontov P."/>
            <person name="Lukes J."/>
            <person name="Yurchenko V."/>
        </authorList>
    </citation>
    <scope>NUCLEOTIDE SEQUENCE [LARGE SCALE GENOMIC DNA]</scope>
    <source>
        <strain evidence="9 10">ATCC 30220</strain>
    </source>
</reference>
<gene>
    <name evidence="9" type="ORF">ABL78_1771</name>
</gene>
<keyword evidence="4" id="KW-0808">Transferase</keyword>
<comment type="catalytic activity">
    <reaction evidence="7">
        <text>RNA(n) + UTP = RNA(n)-3'-uridine ribonucleotide + diphosphate</text>
        <dbReference type="Rhea" id="RHEA:14785"/>
        <dbReference type="Rhea" id="RHEA-COMP:14527"/>
        <dbReference type="Rhea" id="RHEA-COMP:17348"/>
        <dbReference type="ChEBI" id="CHEBI:33019"/>
        <dbReference type="ChEBI" id="CHEBI:46398"/>
        <dbReference type="ChEBI" id="CHEBI:140395"/>
        <dbReference type="ChEBI" id="CHEBI:173116"/>
        <dbReference type="EC" id="2.7.7.52"/>
    </reaction>
</comment>
<dbReference type="VEuPathDB" id="TriTrypDB:Lsey_0031_0280"/>
<feature type="domain" description="PAP-associated" evidence="8">
    <location>
        <begin position="345"/>
        <end position="406"/>
    </location>
</feature>
<dbReference type="OrthoDB" id="407432at2759"/>
<dbReference type="Gene3D" id="3.30.70.1970">
    <property type="match status" value="1"/>
</dbReference>
<dbReference type="Gene3D" id="3.30.460.50">
    <property type="match status" value="1"/>
</dbReference>
<keyword evidence="5" id="KW-0479">Metal-binding</keyword>
<evidence type="ECO:0000256" key="4">
    <source>
        <dbReference type="ARBA" id="ARBA00022679"/>
    </source>
</evidence>
<dbReference type="InterPro" id="IPR043519">
    <property type="entry name" value="NT_sf"/>
</dbReference>
<dbReference type="AlphaFoldDB" id="A0A0N0P857"/>
<dbReference type="SUPFAM" id="SSF81631">
    <property type="entry name" value="PAP/OAS1 substrate-binding domain"/>
    <property type="match status" value="1"/>
</dbReference>
<dbReference type="GO" id="GO:0031123">
    <property type="term" value="P:RNA 3'-end processing"/>
    <property type="evidence" value="ECO:0007669"/>
    <property type="project" value="TreeGrafter"/>
</dbReference>
<dbReference type="EMBL" id="LJSK01000031">
    <property type="protein sequence ID" value="KPI89127.1"/>
    <property type="molecule type" value="Genomic_DNA"/>
</dbReference>
<name>A0A0N0P857_LEPSE</name>
<dbReference type="OMA" id="VEWNSSY"/>
<dbReference type="SUPFAM" id="SSF81301">
    <property type="entry name" value="Nucleotidyltransferase"/>
    <property type="match status" value="1"/>
</dbReference>
<evidence type="ECO:0000313" key="10">
    <source>
        <dbReference type="Proteomes" id="UP000038009"/>
    </source>
</evidence>
<evidence type="ECO:0000313" key="9">
    <source>
        <dbReference type="EMBL" id="KPI89127.1"/>
    </source>
</evidence>
<organism evidence="9 10">
    <name type="scientific">Leptomonas seymouri</name>
    <dbReference type="NCBI Taxonomy" id="5684"/>
    <lineage>
        <taxon>Eukaryota</taxon>
        <taxon>Discoba</taxon>
        <taxon>Euglenozoa</taxon>
        <taxon>Kinetoplastea</taxon>
        <taxon>Metakinetoplastina</taxon>
        <taxon>Trypanosomatida</taxon>
        <taxon>Trypanosomatidae</taxon>
        <taxon>Leishmaniinae</taxon>
        <taxon>Leptomonas</taxon>
    </lineage>
</organism>
<protein>
    <recommendedName>
        <fullName evidence="3">RNA uridylyltransferase</fullName>
        <ecNumber evidence="3">2.7.7.52</ecNumber>
    </recommendedName>
</protein>
<comment type="cofactor">
    <cofactor evidence="2">
        <name>Mg(2+)</name>
        <dbReference type="ChEBI" id="CHEBI:18420"/>
    </cofactor>
</comment>
<keyword evidence="6" id="KW-0460">Magnesium</keyword>
<accession>A0A0N0P857</accession>
<dbReference type="EC" id="2.7.7.52" evidence="3"/>
<dbReference type="PANTHER" id="PTHR12271">
    <property type="entry name" value="POLY A POLYMERASE CID PAP -RELATED"/>
    <property type="match status" value="1"/>
</dbReference>
<comment type="caution">
    <text evidence="9">The sequence shown here is derived from an EMBL/GenBank/DDBJ whole genome shotgun (WGS) entry which is preliminary data.</text>
</comment>
<dbReference type="Gene3D" id="1.10.1410.10">
    <property type="match status" value="1"/>
</dbReference>
<dbReference type="FunFam" id="3.30.460.50:FF:000003">
    <property type="entry name" value="RNA polymerase I"/>
    <property type="match status" value="1"/>
</dbReference>
<dbReference type="InterPro" id="IPR002058">
    <property type="entry name" value="PAP_assoc"/>
</dbReference>
<dbReference type="Pfam" id="PF03828">
    <property type="entry name" value="PAP_assoc"/>
    <property type="match status" value="1"/>
</dbReference>
<proteinExistence type="predicted"/>
<evidence type="ECO:0000256" key="2">
    <source>
        <dbReference type="ARBA" id="ARBA00001946"/>
    </source>
</evidence>